<sequence length="152" mass="17900">MVHQKSKSCEALLQKRIAIKGQCLIGLLILIHCDQYEDFISVLSHQSGYIHFVGEHYVYRTFPWSLSFNVNEGAQLQSIKQLKFDLRPSTARVKVELNLLDKHPKRIKLQYLDEETIRFWNTFRRLFMIIFLYVVNCNCKNQGHAETNCHLS</sequence>
<reference evidence="1 2" key="1">
    <citation type="submission" date="2020-09" db="EMBL/GenBank/DDBJ databases">
        <title>De no assembly of potato wild relative species, Solanum commersonii.</title>
        <authorList>
            <person name="Cho K."/>
        </authorList>
    </citation>
    <scope>NUCLEOTIDE SEQUENCE [LARGE SCALE GENOMIC DNA]</scope>
    <source>
        <strain evidence="1">LZ3.2</strain>
        <tissue evidence="1">Leaf</tissue>
    </source>
</reference>
<organism evidence="1 2">
    <name type="scientific">Solanum commersonii</name>
    <name type="common">Commerson's wild potato</name>
    <name type="synonym">Commerson's nightshade</name>
    <dbReference type="NCBI Taxonomy" id="4109"/>
    <lineage>
        <taxon>Eukaryota</taxon>
        <taxon>Viridiplantae</taxon>
        <taxon>Streptophyta</taxon>
        <taxon>Embryophyta</taxon>
        <taxon>Tracheophyta</taxon>
        <taxon>Spermatophyta</taxon>
        <taxon>Magnoliopsida</taxon>
        <taxon>eudicotyledons</taxon>
        <taxon>Gunneridae</taxon>
        <taxon>Pentapetalae</taxon>
        <taxon>asterids</taxon>
        <taxon>lamiids</taxon>
        <taxon>Solanales</taxon>
        <taxon>Solanaceae</taxon>
        <taxon>Solanoideae</taxon>
        <taxon>Solaneae</taxon>
        <taxon>Solanum</taxon>
    </lineage>
</organism>
<dbReference type="AlphaFoldDB" id="A0A9J6A9F4"/>
<evidence type="ECO:0000313" key="1">
    <source>
        <dbReference type="EMBL" id="KAG5620890.1"/>
    </source>
</evidence>
<keyword evidence="2" id="KW-1185">Reference proteome</keyword>
<gene>
    <name evidence="1" type="ORF">H5410_006108</name>
</gene>
<protein>
    <submittedName>
        <fullName evidence="1">Uncharacterized protein</fullName>
    </submittedName>
</protein>
<dbReference type="Proteomes" id="UP000824120">
    <property type="component" value="Chromosome 2"/>
</dbReference>
<comment type="caution">
    <text evidence="1">The sequence shown here is derived from an EMBL/GenBank/DDBJ whole genome shotgun (WGS) entry which is preliminary data.</text>
</comment>
<dbReference type="EMBL" id="JACXVP010000002">
    <property type="protein sequence ID" value="KAG5620890.1"/>
    <property type="molecule type" value="Genomic_DNA"/>
</dbReference>
<accession>A0A9J6A9F4</accession>
<proteinExistence type="predicted"/>
<evidence type="ECO:0000313" key="2">
    <source>
        <dbReference type="Proteomes" id="UP000824120"/>
    </source>
</evidence>
<name>A0A9J6A9F4_SOLCO</name>